<dbReference type="Proteomes" id="UP000008021">
    <property type="component" value="Chromosome 7"/>
</dbReference>
<feature type="compositionally biased region" description="Basic and acidic residues" evidence="1">
    <location>
        <begin position="261"/>
        <end position="311"/>
    </location>
</feature>
<feature type="compositionally biased region" description="Basic and acidic residues" evidence="1">
    <location>
        <begin position="791"/>
        <end position="800"/>
    </location>
</feature>
<dbReference type="EnsemblPlants" id="OMERI07G08430.2">
    <property type="protein sequence ID" value="OMERI07G08430.2"/>
    <property type="gene ID" value="OMERI07G08430"/>
</dbReference>
<feature type="compositionally biased region" description="Polar residues" evidence="1">
    <location>
        <begin position="425"/>
        <end position="440"/>
    </location>
</feature>
<sequence>MQWKLLAGTRARHAPPVTLPIPLLRPRTTSPPSNCPAARTNLDALAGKTLLPWVSSSSSSLQPLRIPLLANKRGDMDGDEAKESAMDGLTSETASRIPDVSKKQPKRKRALVDEEVASAGLQGEIDELFDYYKEVSGYQLKPEEIGCSTNDSIVACLLEESSLPCDKLVDEIYKRMELRGGVTKSFISSSVNNIGQRMSYGISDIHDQVLVDESKSKLWCWEIRRMARKLIHERILAISGTPKVHVNQKNTGSVNASQNEKQPKHIKEKAEKEAKRAEREKAEQKKRAKKHQEEVEKEHRRRERQQAELKRQASIQKQANFMEHFLRGKKGSNMESLGNHHSMRSPHPNVFSKIEDSSATSAMDCTLSEENQLRSAEIWKLQIAGWRKLYQQKELCRWGVRRNPKIELFKELKLQKCPATAPSEYMSTPSKEQSSQMEHQGSLNFSKLLDQSYDENADTSKTTNANTSSSVWLVKKLLQFVKSHRPAYYGTWTKKSSTVSARHPFKVDPLLDYDVDSDEEWEEEEPGENLSDFDNDDEEAMGEKDSKHDAEEETDNSFVVPNDYLSEDEGVQFEPLSGKLDDTCRLLSIPGVAIEELDVVLQQQKALHSFTEHALKKDRPLVIYNLDHGKAYLLDAEAITGILKVEQLCLQALCMKEYPGAPIIDVPVDINLPIKDLEIGQPNKKGPSTPVASKSISGSDLPEFVKIVSSCPYGIGKLVESLRVQFPCVPKLQLKNKIREIADFTNNHWQVKKDILDWCGLSLPPDRGIQQMQPDESGDSVQPSPQPGAKLEVRKHQIDA</sequence>
<dbReference type="InterPro" id="IPR022043">
    <property type="entry name" value="CAF1A_DD"/>
</dbReference>
<dbReference type="GO" id="GO:0005634">
    <property type="term" value="C:nucleus"/>
    <property type="evidence" value="ECO:0007669"/>
    <property type="project" value="TreeGrafter"/>
</dbReference>
<feature type="region of interest" description="Disordered" evidence="1">
    <location>
        <begin position="766"/>
        <end position="800"/>
    </location>
</feature>
<evidence type="ECO:0000259" key="3">
    <source>
        <dbReference type="Pfam" id="PF21796"/>
    </source>
</evidence>
<dbReference type="Gramene" id="OMERI07G08430.2">
    <property type="protein sequence ID" value="OMERI07G08430.2"/>
    <property type="gene ID" value="OMERI07G08430"/>
</dbReference>
<dbReference type="Pfam" id="PF21796">
    <property type="entry name" value="Cac1_C"/>
    <property type="match status" value="1"/>
</dbReference>
<name>A0A0E0EA26_9ORYZ</name>
<feature type="region of interest" description="Disordered" evidence="1">
    <location>
        <begin position="72"/>
        <end position="106"/>
    </location>
</feature>
<dbReference type="GO" id="GO:0033186">
    <property type="term" value="C:CAF-1 complex"/>
    <property type="evidence" value="ECO:0007669"/>
    <property type="project" value="TreeGrafter"/>
</dbReference>
<feature type="region of interest" description="Disordered" evidence="1">
    <location>
        <begin position="245"/>
        <end position="313"/>
    </location>
</feature>
<feature type="domain" description="Chromatin assembly factor 1 subunit A dimerization" evidence="2">
    <location>
        <begin position="476"/>
        <end position="545"/>
    </location>
</feature>
<feature type="compositionally biased region" description="Basic and acidic residues" evidence="1">
    <location>
        <begin position="72"/>
        <end position="85"/>
    </location>
</feature>
<feature type="region of interest" description="Disordered" evidence="1">
    <location>
        <begin position="421"/>
        <end position="440"/>
    </location>
</feature>
<dbReference type="PANTHER" id="PTHR15272">
    <property type="entry name" value="CHROMATIN ASSEMBLY FACTOR 1 SUBUNIT A CAF-1 SUBUNIT A"/>
    <property type="match status" value="1"/>
</dbReference>
<keyword evidence="5" id="KW-1185">Reference proteome</keyword>
<dbReference type="GO" id="GO:0006334">
    <property type="term" value="P:nucleosome assembly"/>
    <property type="evidence" value="ECO:0007669"/>
    <property type="project" value="TreeGrafter"/>
</dbReference>
<reference evidence="4" key="1">
    <citation type="submission" date="2015-04" db="UniProtKB">
        <authorList>
            <consortium name="EnsemblPlants"/>
        </authorList>
    </citation>
    <scope>IDENTIFICATION</scope>
</reference>
<protein>
    <recommendedName>
        <fullName evidence="6">Chromatin assembly factor 1 subunit p150 C-terminal domain-containing protein</fullName>
    </recommendedName>
</protein>
<organism evidence="4">
    <name type="scientific">Oryza meridionalis</name>
    <dbReference type="NCBI Taxonomy" id="40149"/>
    <lineage>
        <taxon>Eukaryota</taxon>
        <taxon>Viridiplantae</taxon>
        <taxon>Streptophyta</taxon>
        <taxon>Embryophyta</taxon>
        <taxon>Tracheophyta</taxon>
        <taxon>Spermatophyta</taxon>
        <taxon>Magnoliopsida</taxon>
        <taxon>Liliopsida</taxon>
        <taxon>Poales</taxon>
        <taxon>Poaceae</taxon>
        <taxon>BOP clade</taxon>
        <taxon>Oryzoideae</taxon>
        <taxon>Oryzeae</taxon>
        <taxon>Oryzinae</taxon>
        <taxon>Oryza</taxon>
    </lineage>
</organism>
<feature type="compositionally biased region" description="Polar residues" evidence="1">
    <location>
        <begin position="770"/>
        <end position="783"/>
    </location>
</feature>
<dbReference type="AlphaFoldDB" id="A0A0E0EA26"/>
<proteinExistence type="predicted"/>
<evidence type="ECO:0000256" key="1">
    <source>
        <dbReference type="SAM" id="MobiDB-lite"/>
    </source>
</evidence>
<evidence type="ECO:0000259" key="2">
    <source>
        <dbReference type="Pfam" id="PF12253"/>
    </source>
</evidence>
<feature type="domain" description="Chromatin assembly factor 1 subunit Cac1-like C-terminal" evidence="3">
    <location>
        <begin position="701"/>
        <end position="751"/>
    </location>
</feature>
<evidence type="ECO:0000313" key="4">
    <source>
        <dbReference type="EnsemblPlants" id="OMERI07G08430.2"/>
    </source>
</evidence>
<evidence type="ECO:0000313" key="5">
    <source>
        <dbReference type="Proteomes" id="UP000008021"/>
    </source>
</evidence>
<dbReference type="PANTHER" id="PTHR15272:SF7">
    <property type="entry name" value="OS07G0273301 PROTEIN"/>
    <property type="match status" value="1"/>
</dbReference>
<evidence type="ECO:0008006" key="6">
    <source>
        <dbReference type="Google" id="ProtNLM"/>
    </source>
</evidence>
<feature type="compositionally biased region" description="Polar residues" evidence="1">
    <location>
        <begin position="247"/>
        <end position="260"/>
    </location>
</feature>
<reference evidence="4" key="2">
    <citation type="submission" date="2018-05" db="EMBL/GenBank/DDBJ databases">
        <title>OmerRS3 (Oryza meridionalis Reference Sequence Version 3).</title>
        <authorList>
            <person name="Zhang J."/>
            <person name="Kudrna D."/>
            <person name="Lee S."/>
            <person name="Talag J."/>
            <person name="Welchert J."/>
            <person name="Wing R.A."/>
        </authorList>
    </citation>
    <scope>NUCLEOTIDE SEQUENCE [LARGE SCALE GENOMIC DNA]</scope>
    <source>
        <strain evidence="4">cv. OR44</strain>
    </source>
</reference>
<dbReference type="STRING" id="40149.A0A0E0EA26"/>
<dbReference type="InterPro" id="IPR048800">
    <property type="entry name" value="Cac1-like_C"/>
</dbReference>
<accession>A0A0E0EA26</accession>
<feature type="compositionally biased region" description="Basic and acidic residues" evidence="1">
    <location>
        <begin position="541"/>
        <end position="550"/>
    </location>
</feature>
<feature type="compositionally biased region" description="Acidic residues" evidence="1">
    <location>
        <begin position="518"/>
        <end position="540"/>
    </location>
</feature>
<feature type="region of interest" description="Disordered" evidence="1">
    <location>
        <begin position="518"/>
        <end position="557"/>
    </location>
</feature>
<dbReference type="Pfam" id="PF12253">
    <property type="entry name" value="CAF1A_dimeriz"/>
    <property type="match status" value="1"/>
</dbReference>